<proteinExistence type="predicted"/>
<name>A0A8B6EXX4_MYTGA</name>
<accession>A0A8B6EXX4</accession>
<reference evidence="2" key="1">
    <citation type="submission" date="2018-11" db="EMBL/GenBank/DDBJ databases">
        <authorList>
            <person name="Alioto T."/>
            <person name="Alioto T."/>
        </authorList>
    </citation>
    <scope>NUCLEOTIDE SEQUENCE</scope>
</reference>
<dbReference type="Proteomes" id="UP000596742">
    <property type="component" value="Unassembled WGS sequence"/>
</dbReference>
<feature type="compositionally biased region" description="Low complexity" evidence="1">
    <location>
        <begin position="11"/>
        <end position="27"/>
    </location>
</feature>
<protein>
    <submittedName>
        <fullName evidence="2">Uncharacterized protein</fullName>
    </submittedName>
</protein>
<evidence type="ECO:0000313" key="3">
    <source>
        <dbReference type="Proteomes" id="UP000596742"/>
    </source>
</evidence>
<feature type="non-terminal residue" evidence="2">
    <location>
        <position position="1"/>
    </location>
</feature>
<organism evidence="2 3">
    <name type="scientific">Mytilus galloprovincialis</name>
    <name type="common">Mediterranean mussel</name>
    <dbReference type="NCBI Taxonomy" id="29158"/>
    <lineage>
        <taxon>Eukaryota</taxon>
        <taxon>Metazoa</taxon>
        <taxon>Spiralia</taxon>
        <taxon>Lophotrochozoa</taxon>
        <taxon>Mollusca</taxon>
        <taxon>Bivalvia</taxon>
        <taxon>Autobranchia</taxon>
        <taxon>Pteriomorphia</taxon>
        <taxon>Mytilida</taxon>
        <taxon>Mytiloidea</taxon>
        <taxon>Mytilidae</taxon>
        <taxon>Mytilinae</taxon>
        <taxon>Mytilus</taxon>
    </lineage>
</organism>
<feature type="compositionally biased region" description="Low complexity" evidence="1">
    <location>
        <begin position="42"/>
        <end position="55"/>
    </location>
</feature>
<sequence>SVKMDKKETNATPAQGAAQTASSGQQGKDPVHQNWWYESPEKGSPSGSPTGASSPGLGGAFLQKAPIKPVDSNQNMFKEFDEFNY</sequence>
<feature type="region of interest" description="Disordered" evidence="1">
    <location>
        <begin position="1"/>
        <end position="73"/>
    </location>
</feature>
<evidence type="ECO:0000256" key="1">
    <source>
        <dbReference type="SAM" id="MobiDB-lite"/>
    </source>
</evidence>
<dbReference type="AlphaFoldDB" id="A0A8B6EXX4"/>
<keyword evidence="3" id="KW-1185">Reference proteome</keyword>
<comment type="caution">
    <text evidence="2">The sequence shown here is derived from an EMBL/GenBank/DDBJ whole genome shotgun (WGS) entry which is preliminary data.</text>
</comment>
<gene>
    <name evidence="2" type="ORF">MGAL_10B064973</name>
</gene>
<evidence type="ECO:0000313" key="2">
    <source>
        <dbReference type="EMBL" id="VDI41643.1"/>
    </source>
</evidence>
<dbReference type="EMBL" id="UYJE01005918">
    <property type="protein sequence ID" value="VDI41643.1"/>
    <property type="molecule type" value="Genomic_DNA"/>
</dbReference>